<proteinExistence type="predicted"/>
<organism evidence="4 5">
    <name type="scientific">Linnemannia hyalina</name>
    <dbReference type="NCBI Taxonomy" id="64524"/>
    <lineage>
        <taxon>Eukaryota</taxon>
        <taxon>Fungi</taxon>
        <taxon>Fungi incertae sedis</taxon>
        <taxon>Mucoromycota</taxon>
        <taxon>Mortierellomycotina</taxon>
        <taxon>Mortierellomycetes</taxon>
        <taxon>Mortierellales</taxon>
        <taxon>Mortierellaceae</taxon>
        <taxon>Linnemannia</taxon>
    </lineage>
</organism>
<keyword evidence="5" id="KW-1185">Reference proteome</keyword>
<dbReference type="OrthoDB" id="2433906at2759"/>
<keyword evidence="1" id="KW-0238">DNA-binding</keyword>
<evidence type="ECO:0000313" key="4">
    <source>
        <dbReference type="EMBL" id="KAG9060844.1"/>
    </source>
</evidence>
<feature type="domain" description="Cas12f1-like TNB" evidence="3">
    <location>
        <begin position="55"/>
        <end position="116"/>
    </location>
</feature>
<evidence type="ECO:0000259" key="3">
    <source>
        <dbReference type="Pfam" id="PF07282"/>
    </source>
</evidence>
<accession>A0A9P7XI56</accession>
<reference evidence="4" key="1">
    <citation type="submission" date="2021-06" db="EMBL/GenBank/DDBJ databases">
        <title>Genome Sequence of Mortierella hyaline Strain SCG-10, a Cold-Adapted, Nitrate-Reducing Fungus Isolated from Soil in Minnesota, USA.</title>
        <authorList>
            <person name="Aldossari N."/>
        </authorList>
    </citation>
    <scope>NUCLEOTIDE SEQUENCE</scope>
    <source>
        <strain evidence="4">SCG-10</strain>
    </source>
</reference>
<name>A0A9P7XI56_9FUNG</name>
<dbReference type="EMBL" id="JAHRHY010000029">
    <property type="protein sequence ID" value="KAG9060844.1"/>
    <property type="molecule type" value="Genomic_DNA"/>
</dbReference>
<gene>
    <name evidence="4" type="ORF">KI688_007913</name>
</gene>
<feature type="compositionally biased region" description="Polar residues" evidence="2">
    <location>
        <begin position="183"/>
        <end position="192"/>
    </location>
</feature>
<evidence type="ECO:0000256" key="2">
    <source>
        <dbReference type="SAM" id="MobiDB-lite"/>
    </source>
</evidence>
<dbReference type="InterPro" id="IPR010095">
    <property type="entry name" value="Cas12f1-like_TNB"/>
</dbReference>
<comment type="caution">
    <text evidence="4">The sequence shown here is derived from an EMBL/GenBank/DDBJ whole genome shotgun (WGS) entry which is preliminary data.</text>
</comment>
<dbReference type="AlphaFoldDB" id="A0A9P7XI56"/>
<evidence type="ECO:0000313" key="5">
    <source>
        <dbReference type="Proteomes" id="UP000707451"/>
    </source>
</evidence>
<dbReference type="Pfam" id="PF07282">
    <property type="entry name" value="Cas12f1-like_TNB"/>
    <property type="match status" value="1"/>
</dbReference>
<evidence type="ECO:0000256" key="1">
    <source>
        <dbReference type="ARBA" id="ARBA00023125"/>
    </source>
</evidence>
<feature type="compositionally biased region" description="Low complexity" evidence="2">
    <location>
        <begin position="155"/>
        <end position="176"/>
    </location>
</feature>
<feature type="region of interest" description="Disordered" evidence="2">
    <location>
        <begin position="154"/>
        <end position="216"/>
    </location>
</feature>
<dbReference type="Proteomes" id="UP000707451">
    <property type="component" value="Unassembled WGS sequence"/>
</dbReference>
<dbReference type="GO" id="GO:0003677">
    <property type="term" value="F:DNA binding"/>
    <property type="evidence" value="ECO:0007669"/>
    <property type="project" value="UniProtKB-KW"/>
</dbReference>
<sequence length="216" mass="23257">MERARQYEYQLLADRLLGIVGGSIGRRYDPANPVLIGVGLGKFSIKSGLSSLDSTFLSFFVQKARSLGYLVVGLNEYYTSKKCPHCGLFVALVTLRRFFCPTCHVYHHRDVMAAENMANLVRGYLEKQQRPEYLQPVTPDGSFPWMASAGAGSRTLSNTTPGSGSSGSTTTTSQSSGHRKRLASTSSTTDGTQGRPKRSAIASSSSPAHGGKGARK</sequence>
<protein>
    <recommendedName>
        <fullName evidence="3">Cas12f1-like TNB domain-containing protein</fullName>
    </recommendedName>
</protein>